<comment type="caution">
    <text evidence="1">The sequence shown here is derived from an EMBL/GenBank/DDBJ whole genome shotgun (WGS) entry which is preliminary data.</text>
</comment>
<evidence type="ECO:0000313" key="2">
    <source>
        <dbReference type="Proteomes" id="UP000295783"/>
    </source>
</evidence>
<dbReference type="Proteomes" id="UP000295783">
    <property type="component" value="Unassembled WGS sequence"/>
</dbReference>
<dbReference type="RefSeq" id="WP_166645127.1">
    <property type="nucleotide sequence ID" value="NZ_SNYW01000008.1"/>
</dbReference>
<protein>
    <recommendedName>
        <fullName evidence="3">Tail protein</fullName>
    </recommendedName>
</protein>
<evidence type="ECO:0000313" key="1">
    <source>
        <dbReference type="EMBL" id="TDQ82510.1"/>
    </source>
</evidence>
<keyword evidence="2" id="KW-1185">Reference proteome</keyword>
<gene>
    <name evidence="1" type="ORF">A8950_2333</name>
</gene>
<organism evidence="1 2">
    <name type="scientific">Dongia mobilis</name>
    <dbReference type="NCBI Taxonomy" id="578943"/>
    <lineage>
        <taxon>Bacteria</taxon>
        <taxon>Pseudomonadati</taxon>
        <taxon>Pseudomonadota</taxon>
        <taxon>Alphaproteobacteria</taxon>
        <taxon>Rhodospirillales</taxon>
        <taxon>Dongiaceae</taxon>
        <taxon>Dongia</taxon>
    </lineage>
</organism>
<evidence type="ECO:0008006" key="3">
    <source>
        <dbReference type="Google" id="ProtNLM"/>
    </source>
</evidence>
<name>A0A4R6WUB7_9PROT</name>
<dbReference type="EMBL" id="SNYW01000008">
    <property type="protein sequence ID" value="TDQ82510.1"/>
    <property type="molecule type" value="Genomic_DNA"/>
</dbReference>
<accession>A0A4R6WUB7</accession>
<sequence>MPKSAHYLATFNAGEWSPELYGRIDLDKYRNACREIENFVLLAQGPATRRPGTQFVAPAKDGGEIRLIPFEFSTEQAYVIEAGQNYFRFYMNGGRIETSPGIAYEIATPYDLAAVRRLKWAQSADVLYLCHPDFAPRKLARSGHTAWSLSEIQFQDGPYLDENTGSVTLAPSAVSGGAVTLTATGPLFAATDIGRLLRLKHGTIWGWGRITAFTSPTQVTVEVKANFGGTAAVTAWRLGAWSATTGWPATVTFYEERLFMANSRQQPQTLWGSVAGAYESHAPSAADGLVRDDHALNFTIADDRVNAIRWMSAGKTLALGTTGGEFNLSASSLNEAVTPGNVVVRRETTNGSADIRPERIGAAVLYVQRARRKLYEMAYNFENDAFNSPEMSLLARHLTRTGITEIVYQAEPWSVLWVACADGALLGLTYLRDQDVVGWHRHRIGGRETRVLSLAVIPGDSQDELWLAVERRVEGEIRRSVERLALAFTPQDEHDKRHAFFVDAGLTFDGAGTAAVTPGSGAGLAGATGVAFVAAAGIFAPGDVGRELHHRYRHGTGYAVARALITGWIDANSVTATILTPFPSLDEMPSGAWALAATTLDGLDHLVGEQVTILADGATHPDRIVAADGTVSLVRAVSWAHVGLGYASRLVTMDLEAGGGDGPAQGKKRRLHRVIVRLVDSLGMRLGADAARAEDIVFRRPETAMDQSPPLFSGDKSVAVPKGWDNRALVTVVQEQPLPCTVVALMPQITTMDG</sequence>
<dbReference type="AlphaFoldDB" id="A0A4R6WUB7"/>
<proteinExistence type="predicted"/>
<reference evidence="1 2" key="1">
    <citation type="submission" date="2019-03" db="EMBL/GenBank/DDBJ databases">
        <title>Genomic Encyclopedia of Type Strains, Phase III (KMG-III): the genomes of soil and plant-associated and newly described type strains.</title>
        <authorList>
            <person name="Whitman W."/>
        </authorList>
    </citation>
    <scope>NUCLEOTIDE SEQUENCE [LARGE SCALE GENOMIC DNA]</scope>
    <source>
        <strain evidence="1 2">CGMCC 1.7660</strain>
    </source>
</reference>